<evidence type="ECO:0000313" key="3">
    <source>
        <dbReference type="Proteomes" id="UP000461409"/>
    </source>
</evidence>
<dbReference type="SUPFAM" id="SSF50969">
    <property type="entry name" value="YVTN repeat-like/Quinoprotein amine dehydrogenase"/>
    <property type="match status" value="1"/>
</dbReference>
<dbReference type="Gene3D" id="2.130.10.10">
    <property type="entry name" value="YVTN repeat-like/Quinoprotein amine dehydrogenase"/>
    <property type="match status" value="1"/>
</dbReference>
<gene>
    <name evidence="2" type="ORF">GRF63_12250</name>
</gene>
<feature type="chain" id="PRO_5032992659" description="WD40 repeat domain-containing protein" evidence="1">
    <location>
        <begin position="23"/>
        <end position="498"/>
    </location>
</feature>
<proteinExistence type="predicted"/>
<comment type="caution">
    <text evidence="2">The sequence shown here is derived from an EMBL/GenBank/DDBJ whole genome shotgun (WGS) entry which is preliminary data.</text>
</comment>
<evidence type="ECO:0000256" key="1">
    <source>
        <dbReference type="SAM" id="SignalP"/>
    </source>
</evidence>
<sequence>MRRKAKLLLPLLLGLIASPAAAEIRIELEGDVEVGSATGIAVSVLGEGDFALGGALPRAWLVPEPEGACAPPSASVLRSELDGWLIILRNSDNTITAVDPERALASGNIVWLTPASRPIERWQVDGDGGIARLWHTGLQTAEVLNLSDGSLVDAGNLKAGERSGLDDPLSATSSLAQRDFRLEPASGRILSSARDASVFAPFVDLRAPAQSIAVSPDGRWLFALSPEEGLVQVVDLALGRQTRALLIHAGFTHTAFTDDYLYLREAERAYVSMIRLTSLAEDKEHVVAIPVGLLPSDDPMAPIGTDGMAFLSSQESAVYLYMESGMSDGHGTMRSPTEMLAPYDVVRIRGSHPVDIGVYDRSLREVRPGQFRTSISPPHGGNWRLVVRDRQSEQIGCLDFEVEGPAMARQERPAVELIGSGGGDAVFSVAGADSAQLPPRLAMLAIVPGTNWQRRINAVRTGDASYRVEETLPRGQTIMLVPSGLPYPAEPVTIGPLP</sequence>
<evidence type="ECO:0000313" key="2">
    <source>
        <dbReference type="EMBL" id="MWV28678.1"/>
    </source>
</evidence>
<dbReference type="EMBL" id="WUBR01000002">
    <property type="protein sequence ID" value="MWV28678.1"/>
    <property type="molecule type" value="Genomic_DNA"/>
</dbReference>
<dbReference type="AlphaFoldDB" id="A0A844XGH3"/>
<evidence type="ECO:0008006" key="4">
    <source>
        <dbReference type="Google" id="ProtNLM"/>
    </source>
</evidence>
<dbReference type="Proteomes" id="UP000461409">
    <property type="component" value="Unassembled WGS sequence"/>
</dbReference>
<accession>A0A844XGH3</accession>
<name>A0A844XGH3_9SPHN</name>
<dbReference type="InterPro" id="IPR011044">
    <property type="entry name" value="Quino_amine_DH_bsu"/>
</dbReference>
<reference evidence="2 3" key="1">
    <citation type="submission" date="2019-12" db="EMBL/GenBank/DDBJ databases">
        <authorList>
            <person name="Lee S.D."/>
        </authorList>
    </citation>
    <scope>NUCLEOTIDE SEQUENCE [LARGE SCALE GENOMIC DNA]</scope>
    <source>
        <strain evidence="2 3">GH3-10</strain>
    </source>
</reference>
<keyword evidence="1" id="KW-0732">Signal</keyword>
<protein>
    <recommendedName>
        <fullName evidence="4">WD40 repeat domain-containing protein</fullName>
    </recommendedName>
</protein>
<dbReference type="RefSeq" id="WP_160486250.1">
    <property type="nucleotide sequence ID" value="NZ_WUBR01000002.1"/>
</dbReference>
<feature type="signal peptide" evidence="1">
    <location>
        <begin position="1"/>
        <end position="22"/>
    </location>
</feature>
<reference evidence="2 3" key="2">
    <citation type="submission" date="2020-02" db="EMBL/GenBank/DDBJ databases">
        <title>Erythrobacter dongmakensis sp. nov., isolated from a tidal mudflat.</title>
        <authorList>
            <person name="Kim I.S."/>
        </authorList>
    </citation>
    <scope>NUCLEOTIDE SEQUENCE [LARGE SCALE GENOMIC DNA]</scope>
    <source>
        <strain evidence="2 3">GH3-10</strain>
    </source>
</reference>
<keyword evidence="3" id="KW-1185">Reference proteome</keyword>
<dbReference type="InterPro" id="IPR015943">
    <property type="entry name" value="WD40/YVTN_repeat-like_dom_sf"/>
</dbReference>
<organism evidence="2 3">
    <name type="scientific">Aurantiacibacter rhizosphaerae</name>
    <dbReference type="NCBI Taxonomy" id="2691582"/>
    <lineage>
        <taxon>Bacteria</taxon>
        <taxon>Pseudomonadati</taxon>
        <taxon>Pseudomonadota</taxon>
        <taxon>Alphaproteobacteria</taxon>
        <taxon>Sphingomonadales</taxon>
        <taxon>Erythrobacteraceae</taxon>
        <taxon>Aurantiacibacter</taxon>
    </lineage>
</organism>